<evidence type="ECO:0000313" key="7">
    <source>
        <dbReference type="Proteomes" id="UP000018144"/>
    </source>
</evidence>
<accession>U4L2M1</accession>
<dbReference type="eggNOG" id="KOG1209">
    <property type="taxonomic scope" value="Eukaryota"/>
</dbReference>
<dbReference type="STRING" id="1076935.U4L2M1"/>
<keyword evidence="2" id="KW-0521">NADP</keyword>
<dbReference type="PANTHER" id="PTHR44169">
    <property type="entry name" value="NADPH-DEPENDENT 1-ACYLDIHYDROXYACETONE PHOSPHATE REDUCTASE"/>
    <property type="match status" value="1"/>
</dbReference>
<name>U4L2M1_PYROM</name>
<feature type="transmembrane region" description="Helical" evidence="5">
    <location>
        <begin position="33"/>
        <end position="51"/>
    </location>
</feature>
<evidence type="ECO:0000256" key="1">
    <source>
        <dbReference type="ARBA" id="ARBA00006484"/>
    </source>
</evidence>
<dbReference type="OrthoDB" id="2102561at2759"/>
<dbReference type="InterPro" id="IPR002347">
    <property type="entry name" value="SDR_fam"/>
</dbReference>
<evidence type="ECO:0000256" key="4">
    <source>
        <dbReference type="RuleBase" id="RU000363"/>
    </source>
</evidence>
<comment type="similarity">
    <text evidence="1 4">Belongs to the short-chain dehydrogenases/reductases (SDR) family.</text>
</comment>
<keyword evidence="5" id="KW-1133">Transmembrane helix</keyword>
<dbReference type="PRINTS" id="PR00080">
    <property type="entry name" value="SDRFAMILY"/>
</dbReference>
<proteinExistence type="inferred from homology"/>
<dbReference type="SUPFAM" id="SSF51735">
    <property type="entry name" value="NAD(P)-binding Rossmann-fold domains"/>
    <property type="match status" value="1"/>
</dbReference>
<protein>
    <submittedName>
        <fullName evidence="6">Similar to NADPH-dependent 1-acyldihydroxyacetone phosphate reductase acc. no. Q09851</fullName>
    </submittedName>
</protein>
<dbReference type="PANTHER" id="PTHR44169:SF6">
    <property type="entry name" value="NADPH-DEPENDENT 1-ACYLDIHYDROXYACETONE PHOSPHATE REDUCTASE"/>
    <property type="match status" value="1"/>
</dbReference>
<dbReference type="GO" id="GO:0019433">
    <property type="term" value="P:triglyceride catabolic process"/>
    <property type="evidence" value="ECO:0007669"/>
    <property type="project" value="TreeGrafter"/>
</dbReference>
<keyword evidence="3" id="KW-0560">Oxidoreductase</keyword>
<dbReference type="PROSITE" id="PS00061">
    <property type="entry name" value="ADH_SHORT"/>
    <property type="match status" value="1"/>
</dbReference>
<evidence type="ECO:0000313" key="6">
    <source>
        <dbReference type="EMBL" id="CCX10154.1"/>
    </source>
</evidence>
<dbReference type="Gene3D" id="3.40.50.720">
    <property type="entry name" value="NAD(P)-binding Rossmann-like Domain"/>
    <property type="match status" value="1"/>
</dbReference>
<keyword evidence="7" id="KW-1185">Reference proteome</keyword>
<dbReference type="GO" id="GO:0005811">
    <property type="term" value="C:lipid droplet"/>
    <property type="evidence" value="ECO:0007669"/>
    <property type="project" value="TreeGrafter"/>
</dbReference>
<dbReference type="GO" id="GO:0000140">
    <property type="term" value="F:acylglycerone-phosphate reductase (NADP+) activity"/>
    <property type="evidence" value="ECO:0007669"/>
    <property type="project" value="TreeGrafter"/>
</dbReference>
<sequence>MYFEPERPLVLYLRLSMLKCVGHGTRVGTRCSILIGLIFCVGVKILILLTVPKYLNTPMPVAAEMITERSLIGRLSRKKWCVGYRVFAAVRRLETVKELEELGVESVYLDVTDPSSIAAARDEVAARTSGKLNVLVNNAGQGSPRPATDLEIETTVKGIFDVNVFGVMRVVQTFVNLLVSAAGDGEEATIVNIGSIAPIVPLVFGSAYNASKAALHAYADCLRMELRPYGIHVLTAMTGGVRSSIVRRTASDIPQNSLYRPIYDSWLKRIGLSQSTPMDTATYAKGLVDEVVRGSKKPWFWRGHFAWRAWFLNTFLWKGFTDYFMMKRFGLVKLENMMNEQRKLKSKQKQT</sequence>
<dbReference type="PRINTS" id="PR00081">
    <property type="entry name" value="GDHRDH"/>
</dbReference>
<dbReference type="GO" id="GO:0006654">
    <property type="term" value="P:phosphatidic acid biosynthetic process"/>
    <property type="evidence" value="ECO:0007669"/>
    <property type="project" value="TreeGrafter"/>
</dbReference>
<gene>
    <name evidence="6" type="ORF">PCON_09747</name>
</gene>
<dbReference type="EMBL" id="HF935514">
    <property type="protein sequence ID" value="CCX10154.1"/>
    <property type="molecule type" value="Genomic_DNA"/>
</dbReference>
<keyword evidence="5" id="KW-0812">Transmembrane</keyword>
<evidence type="ECO:0000256" key="5">
    <source>
        <dbReference type="SAM" id="Phobius"/>
    </source>
</evidence>
<dbReference type="GO" id="GO:0004806">
    <property type="term" value="F:triacylglycerol lipase activity"/>
    <property type="evidence" value="ECO:0007669"/>
    <property type="project" value="TreeGrafter"/>
</dbReference>
<dbReference type="Proteomes" id="UP000018144">
    <property type="component" value="Unassembled WGS sequence"/>
</dbReference>
<dbReference type="AlphaFoldDB" id="U4L2M1"/>
<dbReference type="OMA" id="MYFEPER"/>
<reference evidence="6 7" key="1">
    <citation type="journal article" date="2013" name="PLoS Genet.">
        <title>The genome and development-dependent transcriptomes of Pyronema confluens: a window into fungal evolution.</title>
        <authorList>
            <person name="Traeger S."/>
            <person name="Altegoer F."/>
            <person name="Freitag M."/>
            <person name="Gabaldon T."/>
            <person name="Kempken F."/>
            <person name="Kumar A."/>
            <person name="Marcet-Houben M."/>
            <person name="Poggeler S."/>
            <person name="Stajich J.E."/>
            <person name="Nowrousian M."/>
        </authorList>
    </citation>
    <scope>NUCLEOTIDE SEQUENCE [LARGE SCALE GENOMIC DNA]</scope>
    <source>
        <strain evidence="7">CBS 100304</strain>
        <tissue evidence="6">Vegetative mycelium</tissue>
    </source>
</reference>
<organism evidence="6 7">
    <name type="scientific">Pyronema omphalodes (strain CBS 100304)</name>
    <name type="common">Pyronema confluens</name>
    <dbReference type="NCBI Taxonomy" id="1076935"/>
    <lineage>
        <taxon>Eukaryota</taxon>
        <taxon>Fungi</taxon>
        <taxon>Dikarya</taxon>
        <taxon>Ascomycota</taxon>
        <taxon>Pezizomycotina</taxon>
        <taxon>Pezizomycetes</taxon>
        <taxon>Pezizales</taxon>
        <taxon>Pyronemataceae</taxon>
        <taxon>Pyronema</taxon>
    </lineage>
</organism>
<dbReference type="GO" id="GO:0005783">
    <property type="term" value="C:endoplasmic reticulum"/>
    <property type="evidence" value="ECO:0007669"/>
    <property type="project" value="TreeGrafter"/>
</dbReference>
<keyword evidence="5" id="KW-0472">Membrane</keyword>
<evidence type="ECO:0000256" key="2">
    <source>
        <dbReference type="ARBA" id="ARBA00022857"/>
    </source>
</evidence>
<dbReference type="InterPro" id="IPR020904">
    <property type="entry name" value="Sc_DH/Rdtase_CS"/>
</dbReference>
<evidence type="ECO:0000256" key="3">
    <source>
        <dbReference type="ARBA" id="ARBA00023002"/>
    </source>
</evidence>
<dbReference type="InterPro" id="IPR036291">
    <property type="entry name" value="NAD(P)-bd_dom_sf"/>
</dbReference>
<dbReference type="Pfam" id="PF00106">
    <property type="entry name" value="adh_short"/>
    <property type="match status" value="1"/>
</dbReference>